<keyword evidence="2" id="KW-0378">Hydrolase</keyword>
<keyword evidence="4" id="KW-1185">Reference proteome</keyword>
<protein>
    <submittedName>
        <fullName evidence="5">Serine protease snake</fullName>
    </submittedName>
</protein>
<dbReference type="InterPro" id="IPR009003">
    <property type="entry name" value="Peptidase_S1_PA"/>
</dbReference>
<dbReference type="GeneID" id="105262287"/>
<reference evidence="5" key="1">
    <citation type="submission" date="2025-08" db="UniProtKB">
        <authorList>
            <consortium name="RefSeq"/>
        </authorList>
    </citation>
    <scope>IDENTIFICATION</scope>
    <source>
        <strain evidence="5">Aabys</strain>
        <tissue evidence="5">Whole body</tissue>
    </source>
</reference>
<dbReference type="SMART" id="SM00020">
    <property type="entry name" value="Tryp_SPc"/>
    <property type="match status" value="1"/>
</dbReference>
<dbReference type="Pfam" id="PF00089">
    <property type="entry name" value="Trypsin"/>
    <property type="match status" value="1"/>
</dbReference>
<evidence type="ECO:0000313" key="4">
    <source>
        <dbReference type="Proteomes" id="UP001652621"/>
    </source>
</evidence>
<dbReference type="AlphaFoldDB" id="A0A9J7DMG0"/>
<dbReference type="InterPro" id="IPR033116">
    <property type="entry name" value="TRYPSIN_SER"/>
</dbReference>
<dbReference type="PROSITE" id="PS00134">
    <property type="entry name" value="TRYPSIN_HIS"/>
    <property type="match status" value="1"/>
</dbReference>
<dbReference type="CDD" id="cd00190">
    <property type="entry name" value="Tryp_SPc"/>
    <property type="match status" value="1"/>
</dbReference>
<evidence type="ECO:0000259" key="3">
    <source>
        <dbReference type="PROSITE" id="PS50240"/>
    </source>
</evidence>
<keyword evidence="2" id="KW-0720">Serine protease</keyword>
<dbReference type="InterPro" id="IPR043504">
    <property type="entry name" value="Peptidase_S1_PA_chymotrypsin"/>
</dbReference>
<dbReference type="SUPFAM" id="SSF50494">
    <property type="entry name" value="Trypsin-like serine proteases"/>
    <property type="match status" value="1"/>
</dbReference>
<accession>A0A9J7DMG0</accession>
<keyword evidence="1" id="KW-1015">Disulfide bond</keyword>
<dbReference type="KEGG" id="mde:105262287"/>
<gene>
    <name evidence="5" type="primary">LOC105262287</name>
</gene>
<dbReference type="PROSITE" id="PS00135">
    <property type="entry name" value="TRYPSIN_SER"/>
    <property type="match status" value="1"/>
</dbReference>
<dbReference type="InterPro" id="IPR018114">
    <property type="entry name" value="TRYPSIN_HIS"/>
</dbReference>
<feature type="domain" description="Peptidase S1" evidence="3">
    <location>
        <begin position="58"/>
        <end position="297"/>
    </location>
</feature>
<dbReference type="GO" id="GO:0005576">
    <property type="term" value="C:extracellular region"/>
    <property type="evidence" value="ECO:0007669"/>
    <property type="project" value="UniProtKB-SubCell"/>
</dbReference>
<keyword evidence="2 5" id="KW-0645">Protease</keyword>
<dbReference type="VEuPathDB" id="VectorBase:MDOMA2_012567"/>
<dbReference type="RefSeq" id="XP_019894864.2">
    <property type="nucleotide sequence ID" value="XM_020039305.2"/>
</dbReference>
<dbReference type="PANTHER" id="PTHR24260">
    <property type="match status" value="1"/>
</dbReference>
<dbReference type="GO" id="GO:0004252">
    <property type="term" value="F:serine-type endopeptidase activity"/>
    <property type="evidence" value="ECO:0007669"/>
    <property type="project" value="InterPro"/>
</dbReference>
<sequence>MKHCFINKQGMSVCNPHKSYDTTIEPQETTTTLRPVKLNTKRRSALECKPVIDAKPDIVFGILARKDQFPFMATIGWTSHYDKKPWYRCGGALISPRFVLTAAHCAEIEGAKPNVVLIGGSDLTDSSVRDVKIKRFIQHPRYNSSTVHNDIALIEIEGYDRKNPSTACLWTEERLSSNNVIAVGYGHTEFGGKASDQLFMANLKIAPHDICRKYYKENDNSHSDLIRPTMHLCAGDPEGLRDTCQGDSGGPLLLDQGPYKPLYVVGVTSYGLGCAGEPPSIYTRVSTYIDWIESIVWP</sequence>
<dbReference type="PROSITE" id="PS50240">
    <property type="entry name" value="TRYPSIN_DOM"/>
    <property type="match status" value="1"/>
</dbReference>
<name>A0A9J7DMG0_MUSDO</name>
<dbReference type="PANTHER" id="PTHR24260:SF135">
    <property type="entry name" value="CLIP DOMAIN-CONTAINING SERINE PROTEASE-RELATED"/>
    <property type="match status" value="1"/>
</dbReference>
<dbReference type="Gene3D" id="2.40.10.10">
    <property type="entry name" value="Trypsin-like serine proteases"/>
    <property type="match status" value="1"/>
</dbReference>
<dbReference type="OrthoDB" id="10004439at2759"/>
<dbReference type="InterPro" id="IPR051333">
    <property type="entry name" value="CLIP_Serine_Protease"/>
</dbReference>
<evidence type="ECO:0000313" key="5">
    <source>
        <dbReference type="RefSeq" id="XP_019894864.2"/>
    </source>
</evidence>
<proteinExistence type="predicted"/>
<dbReference type="InterPro" id="IPR001254">
    <property type="entry name" value="Trypsin_dom"/>
</dbReference>
<evidence type="ECO:0000256" key="2">
    <source>
        <dbReference type="RuleBase" id="RU363034"/>
    </source>
</evidence>
<dbReference type="PRINTS" id="PR00722">
    <property type="entry name" value="CHYMOTRYPSIN"/>
</dbReference>
<organism evidence="4 5">
    <name type="scientific">Musca domestica</name>
    <name type="common">House fly</name>
    <dbReference type="NCBI Taxonomy" id="7370"/>
    <lineage>
        <taxon>Eukaryota</taxon>
        <taxon>Metazoa</taxon>
        <taxon>Ecdysozoa</taxon>
        <taxon>Arthropoda</taxon>
        <taxon>Hexapoda</taxon>
        <taxon>Insecta</taxon>
        <taxon>Pterygota</taxon>
        <taxon>Neoptera</taxon>
        <taxon>Endopterygota</taxon>
        <taxon>Diptera</taxon>
        <taxon>Brachycera</taxon>
        <taxon>Muscomorpha</taxon>
        <taxon>Muscoidea</taxon>
        <taxon>Muscidae</taxon>
        <taxon>Musca</taxon>
    </lineage>
</organism>
<evidence type="ECO:0000256" key="1">
    <source>
        <dbReference type="ARBA" id="ARBA00023157"/>
    </source>
</evidence>
<dbReference type="InterPro" id="IPR001314">
    <property type="entry name" value="Peptidase_S1A"/>
</dbReference>
<dbReference type="GO" id="GO:0006508">
    <property type="term" value="P:proteolysis"/>
    <property type="evidence" value="ECO:0007669"/>
    <property type="project" value="UniProtKB-KW"/>
</dbReference>
<dbReference type="Proteomes" id="UP001652621">
    <property type="component" value="Unplaced"/>
</dbReference>